<sequence>MVSARCLFDEMSNRELVSWNSLISGYSQAGFHEESKKLYRDMLALEGVHPNGPTLDTWLMVSLRDPVLSTWNAIISGHVKNNQFQGALDFFREMLEFGARPSIVTISSILAALSHLSDLKVAKERHPYAIKHDYEENVYVATGIVDNYAKFGFISGAKTVFVRTRDRSVVIGTAIISGYAAQGDTGVALYLFNEMLNEGLQPDPVTFTALLGACARAGLVEESWFLFRSLVPNYGIEPIAEHYC</sequence>
<feature type="repeat" description="PPR" evidence="2">
    <location>
        <begin position="203"/>
        <end position="238"/>
    </location>
</feature>
<dbReference type="Gene3D" id="1.25.40.10">
    <property type="entry name" value="Tetratricopeptide repeat domain"/>
    <property type="match status" value="2"/>
</dbReference>
<feature type="repeat" description="PPR" evidence="2">
    <location>
        <begin position="67"/>
        <end position="101"/>
    </location>
</feature>
<dbReference type="InterPro" id="IPR002885">
    <property type="entry name" value="PPR_rpt"/>
</dbReference>
<dbReference type="EMBL" id="OX459122">
    <property type="protein sequence ID" value="CAI9106764.1"/>
    <property type="molecule type" value="Genomic_DNA"/>
</dbReference>
<keyword evidence="1" id="KW-0677">Repeat</keyword>
<evidence type="ECO:0000256" key="2">
    <source>
        <dbReference type="PROSITE-ProRule" id="PRU00708"/>
    </source>
</evidence>
<dbReference type="AlphaFoldDB" id="A0AAV1DID4"/>
<feature type="repeat" description="PPR" evidence="2">
    <location>
        <begin position="168"/>
        <end position="202"/>
    </location>
</feature>
<keyword evidence="4" id="KW-1185">Reference proteome</keyword>
<feature type="repeat" description="PPR" evidence="2">
    <location>
        <begin position="15"/>
        <end position="50"/>
    </location>
</feature>
<dbReference type="InterPro" id="IPR046960">
    <property type="entry name" value="PPR_At4g14850-like_plant"/>
</dbReference>
<name>A0AAV1DID4_OLDCO</name>
<dbReference type="NCBIfam" id="TIGR00756">
    <property type="entry name" value="PPR"/>
    <property type="match status" value="4"/>
</dbReference>
<accession>A0AAV1DID4</accession>
<dbReference type="Proteomes" id="UP001161247">
    <property type="component" value="Chromosome 5"/>
</dbReference>
<dbReference type="PROSITE" id="PS51375">
    <property type="entry name" value="PPR"/>
    <property type="match status" value="4"/>
</dbReference>
<proteinExistence type="predicted"/>
<dbReference type="GO" id="GO:0003723">
    <property type="term" value="F:RNA binding"/>
    <property type="evidence" value="ECO:0007669"/>
    <property type="project" value="InterPro"/>
</dbReference>
<evidence type="ECO:0000256" key="1">
    <source>
        <dbReference type="ARBA" id="ARBA00022737"/>
    </source>
</evidence>
<dbReference type="PANTHER" id="PTHR47926:SF472">
    <property type="entry name" value="REPEAT (PPR) SUPERFAMILY PROTEIN, PUTATIVE-RELATED"/>
    <property type="match status" value="1"/>
</dbReference>
<dbReference type="Pfam" id="PF01535">
    <property type="entry name" value="PPR"/>
    <property type="match status" value="1"/>
</dbReference>
<organism evidence="3 4">
    <name type="scientific">Oldenlandia corymbosa var. corymbosa</name>
    <dbReference type="NCBI Taxonomy" id="529605"/>
    <lineage>
        <taxon>Eukaryota</taxon>
        <taxon>Viridiplantae</taxon>
        <taxon>Streptophyta</taxon>
        <taxon>Embryophyta</taxon>
        <taxon>Tracheophyta</taxon>
        <taxon>Spermatophyta</taxon>
        <taxon>Magnoliopsida</taxon>
        <taxon>eudicotyledons</taxon>
        <taxon>Gunneridae</taxon>
        <taxon>Pentapetalae</taxon>
        <taxon>asterids</taxon>
        <taxon>lamiids</taxon>
        <taxon>Gentianales</taxon>
        <taxon>Rubiaceae</taxon>
        <taxon>Rubioideae</taxon>
        <taxon>Spermacoceae</taxon>
        <taxon>Hedyotis-Oldenlandia complex</taxon>
        <taxon>Oldenlandia</taxon>
    </lineage>
</organism>
<dbReference type="GO" id="GO:0009451">
    <property type="term" value="P:RNA modification"/>
    <property type="evidence" value="ECO:0007669"/>
    <property type="project" value="InterPro"/>
</dbReference>
<evidence type="ECO:0000313" key="3">
    <source>
        <dbReference type="EMBL" id="CAI9106764.1"/>
    </source>
</evidence>
<gene>
    <name evidence="3" type="ORF">OLC1_LOCUS15213</name>
</gene>
<reference evidence="3" key="1">
    <citation type="submission" date="2023-03" db="EMBL/GenBank/DDBJ databases">
        <authorList>
            <person name="Julca I."/>
        </authorList>
    </citation>
    <scope>NUCLEOTIDE SEQUENCE</scope>
</reference>
<evidence type="ECO:0000313" key="4">
    <source>
        <dbReference type="Proteomes" id="UP001161247"/>
    </source>
</evidence>
<protein>
    <submittedName>
        <fullName evidence="3">OLC1v1005983C1</fullName>
    </submittedName>
</protein>
<dbReference type="PANTHER" id="PTHR47926">
    <property type="entry name" value="PENTATRICOPEPTIDE REPEAT-CONTAINING PROTEIN"/>
    <property type="match status" value="1"/>
</dbReference>
<dbReference type="InterPro" id="IPR011990">
    <property type="entry name" value="TPR-like_helical_dom_sf"/>
</dbReference>
<dbReference type="Pfam" id="PF13041">
    <property type="entry name" value="PPR_2"/>
    <property type="match status" value="2"/>
</dbReference>